<dbReference type="SUPFAM" id="SSF143517">
    <property type="entry name" value="TRCF domain-like"/>
    <property type="match status" value="1"/>
</dbReference>
<dbReference type="RefSeq" id="WP_115011126.1">
    <property type="nucleotide sequence ID" value="NZ_UGHV01000001.1"/>
</dbReference>
<dbReference type="Gene3D" id="3.30.2060.10">
    <property type="entry name" value="Penicillin-binding protein 1b domain"/>
    <property type="match status" value="1"/>
</dbReference>
<dbReference type="GO" id="GO:0003684">
    <property type="term" value="F:damaged DNA binding"/>
    <property type="evidence" value="ECO:0007669"/>
    <property type="project" value="InterPro"/>
</dbReference>
<keyword evidence="7 9" id="KW-0238">DNA-binding</keyword>
<evidence type="ECO:0000256" key="7">
    <source>
        <dbReference type="ARBA" id="ARBA00023125"/>
    </source>
</evidence>
<dbReference type="GO" id="GO:0006355">
    <property type="term" value="P:regulation of DNA-templated transcription"/>
    <property type="evidence" value="ECO:0007669"/>
    <property type="project" value="UniProtKB-UniRule"/>
</dbReference>
<dbReference type="InterPro" id="IPR047112">
    <property type="entry name" value="RecG/Mfd"/>
</dbReference>
<accession>A0A377J2T8</accession>
<dbReference type="InterPro" id="IPR041471">
    <property type="entry name" value="UvrB_inter"/>
</dbReference>
<dbReference type="EMBL" id="UGHV01000001">
    <property type="protein sequence ID" value="STO96822.1"/>
    <property type="molecule type" value="Genomic_DNA"/>
</dbReference>
<dbReference type="NCBIfam" id="TIGR00580">
    <property type="entry name" value="mfd"/>
    <property type="match status" value="1"/>
</dbReference>
<dbReference type="Proteomes" id="UP000254841">
    <property type="component" value="Unassembled WGS sequence"/>
</dbReference>
<dbReference type="SUPFAM" id="SSF52540">
    <property type="entry name" value="P-loop containing nucleoside triphosphate hydrolases"/>
    <property type="match status" value="3"/>
</dbReference>
<dbReference type="SMART" id="SM00487">
    <property type="entry name" value="DEXDc"/>
    <property type="match status" value="1"/>
</dbReference>
<dbReference type="InterPro" id="IPR014001">
    <property type="entry name" value="Helicase_ATP-bd"/>
</dbReference>
<dbReference type="GO" id="GO:0016787">
    <property type="term" value="F:hydrolase activity"/>
    <property type="evidence" value="ECO:0007669"/>
    <property type="project" value="UniProtKB-KW"/>
</dbReference>
<keyword evidence="4 9" id="KW-0378">Hydrolase</keyword>
<dbReference type="PANTHER" id="PTHR47964">
    <property type="entry name" value="ATP-DEPENDENT DNA HELICASE HOMOLOG RECG, CHLOROPLASTIC"/>
    <property type="match status" value="1"/>
</dbReference>
<dbReference type="Pfam" id="PF17757">
    <property type="entry name" value="UvrB_inter"/>
    <property type="match status" value="1"/>
</dbReference>
<gene>
    <name evidence="9 12" type="primary">mfd</name>
    <name evidence="12" type="ORF">NCTC12410_00639</name>
</gene>
<evidence type="ECO:0000259" key="11">
    <source>
        <dbReference type="PROSITE" id="PS51194"/>
    </source>
</evidence>
<feature type="domain" description="Helicase C-terminal" evidence="11">
    <location>
        <begin position="704"/>
        <end position="864"/>
    </location>
</feature>
<dbReference type="InterPro" id="IPR003711">
    <property type="entry name" value="CarD-like/TRCF_RID"/>
</dbReference>
<evidence type="ECO:0000256" key="1">
    <source>
        <dbReference type="ARBA" id="ARBA00022490"/>
    </source>
</evidence>
<dbReference type="InterPro" id="IPR027417">
    <property type="entry name" value="P-loop_NTPase"/>
</dbReference>
<keyword evidence="3 9" id="KW-0227">DNA damage</keyword>
<dbReference type="PANTHER" id="PTHR47964:SF1">
    <property type="entry name" value="ATP-DEPENDENT DNA HELICASE HOMOLOG RECG, CHLOROPLASTIC"/>
    <property type="match status" value="1"/>
</dbReference>
<comment type="similarity">
    <text evidence="9">In the N-terminal section; belongs to the UvrB family.</text>
</comment>
<dbReference type="GO" id="GO:0003678">
    <property type="term" value="F:DNA helicase activity"/>
    <property type="evidence" value="ECO:0007669"/>
    <property type="project" value="TreeGrafter"/>
</dbReference>
<dbReference type="SUPFAM" id="SSF141259">
    <property type="entry name" value="CarD-like"/>
    <property type="match status" value="1"/>
</dbReference>
<dbReference type="GO" id="GO:0000716">
    <property type="term" value="P:transcription-coupled nucleotide-excision repair, DNA damage recognition"/>
    <property type="evidence" value="ECO:0007669"/>
    <property type="project" value="UniProtKB-UniRule"/>
</dbReference>
<comment type="function">
    <text evidence="9">Couples transcription and DNA repair by recognizing RNA polymerase (RNAP) stalled at DNA lesions. Mediates ATP-dependent release of RNAP and its truncated transcript from the DNA, and recruitment of nucleotide excision repair machinery to the damaged site.</text>
</comment>
<dbReference type="Pfam" id="PF00271">
    <property type="entry name" value="Helicase_C"/>
    <property type="match status" value="1"/>
</dbReference>
<evidence type="ECO:0000256" key="2">
    <source>
        <dbReference type="ARBA" id="ARBA00022741"/>
    </source>
</evidence>
<evidence type="ECO:0000256" key="3">
    <source>
        <dbReference type="ARBA" id="ARBA00022763"/>
    </source>
</evidence>
<keyword evidence="5" id="KW-0347">Helicase</keyword>
<evidence type="ECO:0000256" key="8">
    <source>
        <dbReference type="ARBA" id="ARBA00023204"/>
    </source>
</evidence>
<evidence type="ECO:0000256" key="4">
    <source>
        <dbReference type="ARBA" id="ARBA00022801"/>
    </source>
</evidence>
<dbReference type="Gene3D" id="3.40.50.300">
    <property type="entry name" value="P-loop containing nucleotide triphosphate hydrolases"/>
    <property type="match status" value="2"/>
</dbReference>
<evidence type="ECO:0000259" key="10">
    <source>
        <dbReference type="PROSITE" id="PS51192"/>
    </source>
</evidence>
<dbReference type="GO" id="GO:0005737">
    <property type="term" value="C:cytoplasm"/>
    <property type="evidence" value="ECO:0007669"/>
    <property type="project" value="UniProtKB-SubCell"/>
</dbReference>
<evidence type="ECO:0000256" key="5">
    <source>
        <dbReference type="ARBA" id="ARBA00022806"/>
    </source>
</evidence>
<dbReference type="AlphaFoldDB" id="A0A377J2T8"/>
<keyword evidence="8 9" id="KW-0234">DNA repair</keyword>
<dbReference type="Pfam" id="PF03461">
    <property type="entry name" value="TRCF"/>
    <property type="match status" value="1"/>
</dbReference>
<dbReference type="SMART" id="SM00490">
    <property type="entry name" value="HELICc"/>
    <property type="match status" value="1"/>
</dbReference>
<evidence type="ECO:0000313" key="12">
    <source>
        <dbReference type="EMBL" id="STO96822.1"/>
    </source>
</evidence>
<dbReference type="SMART" id="SM01058">
    <property type="entry name" value="CarD_TRCF"/>
    <property type="match status" value="1"/>
</dbReference>
<dbReference type="Gene3D" id="3.90.1150.50">
    <property type="entry name" value="Transcription-repair-coupling factor, D7 domain"/>
    <property type="match status" value="1"/>
</dbReference>
<evidence type="ECO:0000256" key="9">
    <source>
        <dbReference type="HAMAP-Rule" id="MF_00969"/>
    </source>
</evidence>
<comment type="similarity">
    <text evidence="9">In the C-terminal section; belongs to the helicase family. RecG subfamily.</text>
</comment>
<dbReference type="Gene3D" id="3.40.50.11180">
    <property type="match status" value="1"/>
</dbReference>
<dbReference type="PROSITE" id="PS51192">
    <property type="entry name" value="HELICASE_ATP_BIND_1"/>
    <property type="match status" value="1"/>
</dbReference>
<dbReference type="InterPro" id="IPR004576">
    <property type="entry name" value="Mfd"/>
</dbReference>
<dbReference type="InterPro" id="IPR005118">
    <property type="entry name" value="TRCF_C"/>
</dbReference>
<dbReference type="SMART" id="SM00982">
    <property type="entry name" value="TRCF"/>
    <property type="match status" value="1"/>
</dbReference>
<dbReference type="InterPro" id="IPR001650">
    <property type="entry name" value="Helicase_C-like"/>
</dbReference>
<sequence length="1023" mass="114521">MLQANLYRILIDTSPARVILCKDYEEALSAYQVALYTYSAKLSTKRPLLCKEMRLRVGDDVRSFFIEFVENLAQLRAFYADENTLLITPISSLIYPLPSQKYCQNLRLAVGKDYRLQELKDTLIRYGYESVDMIEMEGEVSFRGDIVDIYPPLSKPYRISFFGDECEEISVFSIETQLKEQAREDSLTIPPALFSLDCGEYERLCEAVEESDYQVMSKDMLSLGLWYLPHRELLPASYPSILTTNAARELAEIVSVDRGDGLESTCAELDSRAQDFWQQVLVHIAESREDSMQMPAILQELESYRDVEFHLEALEALLAHHASKRTTIIVRSKSELAAISAKIVDSSNIVESSAVVHISTPDELILSLESTFTHSAAKRPKRPKFALDELNIGEYVVHSEYGIGIFKGIVQNTILGVTRDFIHIQYFGEDKLLLPVENLHTIDRYIAASGSIPVIDRLGKGSFARLKAKARDKLFAIADSIIKLAATRNLLQGSVIDTKAPELAVFQHSAGFGLTPDQSKAIESIFSDLASGRVMDRLLSGDVGFGKTEVAMNAIYAVCRSGYQCVLIVPTTLLSAQHFATLSKRFAPFGIQVGRYDRYLSAKEKREVAESLKNGKISVVVGTHSLFGAEFSKLGLVVVDEEHKFGVKQKESLKQLSTNVHILSMSATPIPRTLNMALSHIKGMSRLDTPPTSRKDSRTFIKHKSDALLKEIIQRELRRGGQVFYLYNNIASMPAIYKHLQELFPELAIAMLHSQVNASESEQIMYEFACGKYQMLLCTAIIESGIHLPNANTIIIDGADRFGLADLHQLRGRVGRGDKEGFCYFLIESMESITEDASKRLLALERNSYLGSGASIAYHDLEIRGGGNLIGESQSGHIKNIGFSLYLKLLEDALATLSNQPSAIEHSLDLRLNISAYLSPDLITSDSLRLELYRRLSLAKEVREVIDIEDEIRDRFGALDTLSQNFIQLIIIKILATKKRIKSILHFGQNIQITLESLEKHSIKAPTTDDDCVLESLLAYLRS</sequence>
<dbReference type="InterPro" id="IPR011545">
    <property type="entry name" value="DEAD/DEAH_box_helicase_dom"/>
</dbReference>
<comment type="subcellular location">
    <subcellularLocation>
        <location evidence="9">Cytoplasm</location>
    </subcellularLocation>
</comment>
<name>A0A377J2T8_9HELI</name>
<proteinExistence type="inferred from homology"/>
<dbReference type="OrthoDB" id="9804325at2"/>
<dbReference type="Pfam" id="PF00270">
    <property type="entry name" value="DEAD"/>
    <property type="match status" value="1"/>
</dbReference>
<dbReference type="Gene3D" id="2.40.10.170">
    <property type="match status" value="1"/>
</dbReference>
<keyword evidence="6 9" id="KW-0067">ATP-binding</keyword>
<dbReference type="EC" id="3.6.4.-" evidence="9"/>
<dbReference type="GO" id="GO:0005524">
    <property type="term" value="F:ATP binding"/>
    <property type="evidence" value="ECO:0007669"/>
    <property type="project" value="UniProtKB-UniRule"/>
</dbReference>
<evidence type="ECO:0000256" key="6">
    <source>
        <dbReference type="ARBA" id="ARBA00022840"/>
    </source>
</evidence>
<protein>
    <recommendedName>
        <fullName evidence="9">Transcription-repair-coupling factor</fullName>
        <shortName evidence="9">TRCF</shortName>
        <ecNumber evidence="9">3.6.4.-</ecNumber>
    </recommendedName>
</protein>
<dbReference type="PROSITE" id="PS51194">
    <property type="entry name" value="HELICASE_CTER"/>
    <property type="match status" value="1"/>
</dbReference>
<keyword evidence="2 9" id="KW-0547">Nucleotide-binding</keyword>
<reference evidence="12 13" key="1">
    <citation type="submission" date="2018-06" db="EMBL/GenBank/DDBJ databases">
        <authorList>
            <consortium name="Pathogen Informatics"/>
            <person name="Doyle S."/>
        </authorList>
    </citation>
    <scope>NUCLEOTIDE SEQUENCE [LARGE SCALE GENOMIC DNA]</scope>
    <source>
        <strain evidence="12 13">NCTC12410</strain>
    </source>
</reference>
<evidence type="ECO:0000313" key="13">
    <source>
        <dbReference type="Proteomes" id="UP000254841"/>
    </source>
</evidence>
<dbReference type="InterPro" id="IPR036101">
    <property type="entry name" value="CarD-like/TRCF_RID_sf"/>
</dbReference>
<dbReference type="CDD" id="cd17991">
    <property type="entry name" value="DEXHc_TRCF"/>
    <property type="match status" value="1"/>
</dbReference>
<dbReference type="InterPro" id="IPR037235">
    <property type="entry name" value="TRCF-like_C_D7"/>
</dbReference>
<dbReference type="Pfam" id="PF02559">
    <property type="entry name" value="CarD_TRCF_RID"/>
    <property type="match status" value="1"/>
</dbReference>
<feature type="domain" description="Helicase ATP-binding" evidence="10">
    <location>
        <begin position="528"/>
        <end position="687"/>
    </location>
</feature>
<keyword evidence="1 9" id="KW-0963">Cytoplasm</keyword>
<organism evidence="12 13">
    <name type="scientific">Helicobacter canis</name>
    <dbReference type="NCBI Taxonomy" id="29419"/>
    <lineage>
        <taxon>Bacteria</taxon>
        <taxon>Pseudomonadati</taxon>
        <taxon>Campylobacterota</taxon>
        <taxon>Epsilonproteobacteria</taxon>
        <taxon>Campylobacterales</taxon>
        <taxon>Helicobacteraceae</taxon>
        <taxon>Helicobacter</taxon>
    </lineage>
</organism>
<dbReference type="HAMAP" id="MF_00969">
    <property type="entry name" value="TRCF"/>
    <property type="match status" value="1"/>
</dbReference>